<evidence type="ECO:0000313" key="3">
    <source>
        <dbReference type="Proteomes" id="UP000053695"/>
    </source>
</evidence>
<protein>
    <recommendedName>
        <fullName evidence="4">Multiple resistance and pH regulation protein F</fullName>
    </recommendedName>
</protein>
<keyword evidence="1" id="KW-1133">Transmembrane helix</keyword>
<evidence type="ECO:0000256" key="1">
    <source>
        <dbReference type="SAM" id="Phobius"/>
    </source>
</evidence>
<gene>
    <name evidence="2" type="ORF">J422_04148</name>
</gene>
<evidence type="ECO:0000313" key="2">
    <source>
        <dbReference type="EMBL" id="ENN96122.1"/>
    </source>
</evidence>
<dbReference type="Proteomes" id="UP000053695">
    <property type="component" value="Unassembled WGS sequence"/>
</dbReference>
<keyword evidence="1" id="KW-0812">Transmembrane</keyword>
<reference evidence="2 3" key="1">
    <citation type="journal article" date="2013" name="Genome Announc.">
        <title>Draft Genome Sequence of a Highly Flagellated, Fast-Swimming Archaeon, Methanocaldococcus villosus Strain KIN24-T80 (DSM 22612).</title>
        <authorList>
            <person name="Thennarasu S."/>
            <person name="Polireddy D."/>
            <person name="Antony A."/>
            <person name="Yada M.R."/>
            <person name="Algarawi S."/>
            <person name="Sivakumar N."/>
        </authorList>
    </citation>
    <scope>NUCLEOTIDE SEQUENCE [LARGE SCALE GENOMIC DNA]</scope>
    <source>
        <strain evidence="2 3">KIN24-T80</strain>
    </source>
</reference>
<dbReference type="AlphaFoldDB" id="N6VYD0"/>
<evidence type="ECO:0008006" key="4">
    <source>
        <dbReference type="Google" id="ProtNLM"/>
    </source>
</evidence>
<proteinExistence type="predicted"/>
<dbReference type="EMBL" id="APMM01000027">
    <property type="protein sequence ID" value="ENN96122.1"/>
    <property type="molecule type" value="Genomic_DNA"/>
</dbReference>
<feature type="transmembrane region" description="Helical" evidence="1">
    <location>
        <begin position="6"/>
        <end position="25"/>
    </location>
</feature>
<dbReference type="PATRIC" id="fig|1069083.5.peg.812"/>
<accession>N6VYD0</accession>
<feature type="transmembrane region" description="Helical" evidence="1">
    <location>
        <begin position="32"/>
        <end position="50"/>
    </location>
</feature>
<dbReference type="RefSeq" id="WP_004591635.1">
    <property type="nucleotide sequence ID" value="NZ_APMM01000027.1"/>
</dbReference>
<organism evidence="2 3">
    <name type="scientific">Methanocaldococcus villosus KIN24-T80</name>
    <dbReference type="NCBI Taxonomy" id="1069083"/>
    <lineage>
        <taxon>Archaea</taxon>
        <taxon>Methanobacteriati</taxon>
        <taxon>Methanobacteriota</taxon>
        <taxon>Methanomada group</taxon>
        <taxon>Methanococci</taxon>
        <taxon>Methanococcales</taxon>
        <taxon>Methanocaldococcaceae</taxon>
        <taxon>Methanocaldococcus</taxon>
    </lineage>
</organism>
<name>N6VYD0_9EURY</name>
<dbReference type="STRING" id="1069083.GCA_000371805_01345"/>
<keyword evidence="3" id="KW-1185">Reference proteome</keyword>
<keyword evidence="1" id="KW-0472">Membrane</keyword>
<sequence>MNYFIWLFAIISLTFSALAGLRLAFKKGTANVLIGESIITVVIGTMIVVISEQYNIAFADTIALSLFISGIVGALAFAKIIGGDNGK</sequence>
<dbReference type="OrthoDB" id="64746at2157"/>
<feature type="transmembrane region" description="Helical" evidence="1">
    <location>
        <begin position="56"/>
        <end position="78"/>
    </location>
</feature>
<comment type="caution">
    <text evidence="2">The sequence shown here is derived from an EMBL/GenBank/DDBJ whole genome shotgun (WGS) entry which is preliminary data.</text>
</comment>